<evidence type="ECO:0000313" key="2">
    <source>
        <dbReference type="EMBL" id="GEO32010.1"/>
    </source>
</evidence>
<dbReference type="EMBL" id="BJYX01000032">
    <property type="protein sequence ID" value="GEO32010.1"/>
    <property type="molecule type" value="Genomic_DNA"/>
</dbReference>
<organism evidence="2 3">
    <name type="scientific">Terrabacter aerolatus</name>
    <dbReference type="NCBI Taxonomy" id="422442"/>
    <lineage>
        <taxon>Bacteria</taxon>
        <taxon>Bacillati</taxon>
        <taxon>Actinomycetota</taxon>
        <taxon>Actinomycetes</taxon>
        <taxon>Micrococcales</taxon>
        <taxon>Intrasporangiaceae</taxon>
        <taxon>Terrabacter</taxon>
    </lineage>
</organism>
<keyword evidence="1" id="KW-1133">Transmembrane helix</keyword>
<keyword evidence="1" id="KW-0472">Membrane</keyword>
<reference evidence="2 3" key="1">
    <citation type="submission" date="2019-07" db="EMBL/GenBank/DDBJ databases">
        <title>Whole genome shotgun sequence of Terrabacter aerolatus NBRC 106305.</title>
        <authorList>
            <person name="Hosoyama A."/>
            <person name="Uohara A."/>
            <person name="Ohji S."/>
            <person name="Ichikawa N."/>
        </authorList>
    </citation>
    <scope>NUCLEOTIDE SEQUENCE [LARGE SCALE GENOMIC DNA]</scope>
    <source>
        <strain evidence="2 3">NBRC 106305</strain>
    </source>
</reference>
<dbReference type="RefSeq" id="WP_147068380.1">
    <property type="nucleotide sequence ID" value="NZ_BAAARO010000040.1"/>
</dbReference>
<protein>
    <submittedName>
        <fullName evidence="2">Uncharacterized protein</fullName>
    </submittedName>
</protein>
<proteinExistence type="predicted"/>
<keyword evidence="1" id="KW-0812">Transmembrane</keyword>
<feature type="transmembrane region" description="Helical" evidence="1">
    <location>
        <begin position="140"/>
        <end position="158"/>
    </location>
</feature>
<evidence type="ECO:0000313" key="3">
    <source>
        <dbReference type="Proteomes" id="UP000321534"/>
    </source>
</evidence>
<keyword evidence="3" id="KW-1185">Reference proteome</keyword>
<dbReference type="Proteomes" id="UP000321534">
    <property type="component" value="Unassembled WGS sequence"/>
</dbReference>
<comment type="caution">
    <text evidence="2">The sequence shown here is derived from an EMBL/GenBank/DDBJ whole genome shotgun (WGS) entry which is preliminary data.</text>
</comment>
<gene>
    <name evidence="2" type="ORF">TAE01_38200</name>
</gene>
<evidence type="ECO:0000256" key="1">
    <source>
        <dbReference type="SAM" id="Phobius"/>
    </source>
</evidence>
<dbReference type="AlphaFoldDB" id="A0A512D6Z6"/>
<feature type="transmembrane region" description="Helical" evidence="1">
    <location>
        <begin position="164"/>
        <end position="181"/>
    </location>
</feature>
<sequence length="281" mass="29295">MATAVHESDVVVLAGTLLGLAAPRDSGAAYRRGTQLYALLESDDFSELTIDVSGASSRLRSTLSALDAVQLAFDAAAAAVAYRIRFAGDYQERDSDPDERVVRDRLRDLVSEAGWELEVLELRAGSFKAKLKAIKKDERTPSRLLSIAVLAAAVLSVIFPPVTAAAGVVVAVGGVGVAFAAKPGERAKTAKEVLSDELESRQAATREAAGPVGDARVAQLRQTHDKARSHQLEADFDELGAGLSRVGDEGVKSVDHASASEAIGEVTFALAKGSAPDGGSA</sequence>
<accession>A0A512D6Z6</accession>
<name>A0A512D6Z6_9MICO</name>